<dbReference type="Proteomes" id="UP000005627">
    <property type="component" value="Chromosome 1"/>
</dbReference>
<evidence type="ECO:0000313" key="3">
    <source>
        <dbReference type="Proteomes" id="UP000005627"/>
    </source>
</evidence>
<reference evidence="2 3" key="1">
    <citation type="journal article" date="2011" name="Proc. Natl. Acad. Sci. U.S.A.">
        <title>Evolutionary erosion of yeast sex chromosomes by mating-type switching accidents.</title>
        <authorList>
            <person name="Gordon J.L."/>
            <person name="Armisen D."/>
            <person name="Proux-Wera E."/>
            <person name="Oheigeartaigh S.S."/>
            <person name="Byrne K.P."/>
            <person name="Wolfe K.H."/>
        </authorList>
    </citation>
    <scope>NUCLEOTIDE SEQUENCE [LARGE SCALE GENOMIC DNA]</scope>
    <source>
        <strain evidence="3">ATCC 10662 / CBS 1146 / NBRC 0425 / NCYC 2629 / NRRL Y-866</strain>
    </source>
</reference>
<dbReference type="EMBL" id="HE616742">
    <property type="protein sequence ID" value="CCE89488.1"/>
    <property type="molecule type" value="Genomic_DNA"/>
</dbReference>
<dbReference type="RefSeq" id="XP_003678699.1">
    <property type="nucleotide sequence ID" value="XM_003678651.1"/>
</dbReference>
<dbReference type="KEGG" id="tdl:TDEL_0A01560"/>
<sequence>MNSLLGVFVSSLVLLTGVLAIEVTNNDEYEQWSSTLPSETFENVVQPRSSDTHIIINAHAANETIVSSFQLHVDGNPAEWWSSQVEARYPDGIYTTAEESTSSSTLTTITPTTYPSSVIGIISDIETHTPNLLNKRDANCGWFCGLSVQCSGVMNPCKKCQGFGKRWLKHCVAAWAR</sequence>
<dbReference type="GeneID" id="11503250"/>
<accession>G8ZLJ4</accession>
<keyword evidence="1" id="KW-0732">Signal</keyword>
<dbReference type="HOGENOM" id="CLU_1518907_0_0_1"/>
<organism evidence="2 3">
    <name type="scientific">Torulaspora delbrueckii</name>
    <name type="common">Yeast</name>
    <name type="synonym">Candida colliculosa</name>
    <dbReference type="NCBI Taxonomy" id="4950"/>
    <lineage>
        <taxon>Eukaryota</taxon>
        <taxon>Fungi</taxon>
        <taxon>Dikarya</taxon>
        <taxon>Ascomycota</taxon>
        <taxon>Saccharomycotina</taxon>
        <taxon>Saccharomycetes</taxon>
        <taxon>Saccharomycetales</taxon>
        <taxon>Saccharomycetaceae</taxon>
        <taxon>Torulaspora</taxon>
    </lineage>
</organism>
<proteinExistence type="predicted"/>
<dbReference type="InParanoid" id="G8ZLJ4"/>
<feature type="chain" id="PRO_5003519196" evidence="1">
    <location>
        <begin position="21"/>
        <end position="177"/>
    </location>
</feature>
<gene>
    <name evidence="2" type="primary">TDEL0A01560</name>
    <name evidence="2" type="ORF">TDEL_0A01560</name>
</gene>
<evidence type="ECO:0000256" key="1">
    <source>
        <dbReference type="SAM" id="SignalP"/>
    </source>
</evidence>
<name>G8ZLJ4_TORDE</name>
<keyword evidence="3" id="KW-1185">Reference proteome</keyword>
<protein>
    <submittedName>
        <fullName evidence="2">Uncharacterized protein</fullName>
    </submittedName>
</protein>
<feature type="signal peptide" evidence="1">
    <location>
        <begin position="1"/>
        <end position="20"/>
    </location>
</feature>
<dbReference type="AlphaFoldDB" id="G8ZLJ4"/>
<evidence type="ECO:0000313" key="2">
    <source>
        <dbReference type="EMBL" id="CCE89488.1"/>
    </source>
</evidence>